<dbReference type="AlphaFoldDB" id="A0A844FEM4"/>
<name>A0A844FEM4_9FIRM</name>
<gene>
    <name evidence="1" type="ORF">FYJ27_01675</name>
</gene>
<sequence>MDKKEIYIQALRNWGYLQKVVAIEEMTELQKELSKNMRGEENELYIAEEIADVEIMLEQMKILFNIDEDVEEMKEYKIKRLAERLGV</sequence>
<evidence type="ECO:0000313" key="1">
    <source>
        <dbReference type="EMBL" id="MSS42447.1"/>
    </source>
</evidence>
<dbReference type="OrthoDB" id="5387728at2"/>
<evidence type="ECO:0000313" key="2">
    <source>
        <dbReference type="Proteomes" id="UP000462760"/>
    </source>
</evidence>
<protein>
    <recommendedName>
        <fullName evidence="3">NTP pyrophosphohydrolase MazG putative catalytic core domain-containing protein</fullName>
    </recommendedName>
</protein>
<dbReference type="Proteomes" id="UP000462760">
    <property type="component" value="Unassembled WGS sequence"/>
</dbReference>
<organism evidence="1 2">
    <name type="scientific">Anaerosalibacter bizertensis</name>
    <dbReference type="NCBI Taxonomy" id="932217"/>
    <lineage>
        <taxon>Bacteria</taxon>
        <taxon>Bacillati</taxon>
        <taxon>Bacillota</taxon>
        <taxon>Tissierellia</taxon>
        <taxon>Tissierellales</taxon>
        <taxon>Sporanaerobacteraceae</taxon>
        <taxon>Anaerosalibacter</taxon>
    </lineage>
</organism>
<dbReference type="RefSeq" id="WP_154482189.1">
    <property type="nucleotide sequence ID" value="NZ_VULR01000002.1"/>
</dbReference>
<evidence type="ECO:0008006" key="3">
    <source>
        <dbReference type="Google" id="ProtNLM"/>
    </source>
</evidence>
<proteinExistence type="predicted"/>
<accession>A0A844FEM4</accession>
<dbReference type="EMBL" id="VULR01000002">
    <property type="protein sequence ID" value="MSS42447.1"/>
    <property type="molecule type" value="Genomic_DNA"/>
</dbReference>
<reference evidence="1 2" key="1">
    <citation type="submission" date="2019-08" db="EMBL/GenBank/DDBJ databases">
        <title>In-depth cultivation of the pig gut microbiome towards novel bacterial diversity and tailored functional studies.</title>
        <authorList>
            <person name="Wylensek D."/>
            <person name="Hitch T.C.A."/>
            <person name="Clavel T."/>
        </authorList>
    </citation>
    <scope>NUCLEOTIDE SEQUENCE [LARGE SCALE GENOMIC DNA]</scope>
    <source>
        <strain evidence="1 2">Med78-601-WT-4W-RMD-3</strain>
    </source>
</reference>
<dbReference type="CDD" id="cd11539">
    <property type="entry name" value="NTP-PPase_u2"/>
    <property type="match status" value="1"/>
</dbReference>
<comment type="caution">
    <text evidence="1">The sequence shown here is derived from an EMBL/GenBank/DDBJ whole genome shotgun (WGS) entry which is preliminary data.</text>
</comment>